<protein>
    <recommendedName>
        <fullName evidence="1">AraC effector-binding domain-containing protein</fullName>
    </recommendedName>
</protein>
<dbReference type="PANTHER" id="PTHR40055">
    <property type="entry name" value="TRANSCRIPTIONAL REGULATOR YGIV-RELATED"/>
    <property type="match status" value="1"/>
</dbReference>
<evidence type="ECO:0000313" key="3">
    <source>
        <dbReference type="Proteomes" id="UP000500882"/>
    </source>
</evidence>
<reference evidence="2 3" key="1">
    <citation type="submission" date="2020-02" db="EMBL/GenBank/DDBJ databases">
        <title>Whole-genome sequencing and comparative analysis of the genomes of Bacteroides thetaiotaomicron and Escherichia coli isolated from a healthy resident in Vietnam.</title>
        <authorList>
            <person name="Mohsin M."/>
            <person name="Tanaka K."/>
            <person name="Kawahara R."/>
            <person name="Kondo S."/>
            <person name="Noguchi H."/>
            <person name="Motooka D."/>
            <person name="Nakamura S."/>
            <person name="Khong D.T."/>
            <person name="Nguyen T.N."/>
            <person name="Tran H.T."/>
            <person name="Yamamoto Y."/>
        </authorList>
    </citation>
    <scope>NUCLEOTIDE SEQUENCE [LARGE SCALE GENOMIC DNA]</scope>
    <source>
        <strain evidence="2 3">F9-2</strain>
    </source>
</reference>
<dbReference type="EMBL" id="AP022660">
    <property type="protein sequence ID" value="BCA48681.1"/>
    <property type="molecule type" value="Genomic_DNA"/>
</dbReference>
<dbReference type="InterPro" id="IPR010499">
    <property type="entry name" value="AraC_E-bd"/>
</dbReference>
<name>A0A679H4E1_BACT4</name>
<gene>
    <name evidence="2" type="ORF">BatF92_06230</name>
</gene>
<dbReference type="PANTHER" id="PTHR40055:SF1">
    <property type="entry name" value="TRANSCRIPTIONAL REGULATOR YGIV-RELATED"/>
    <property type="match status" value="1"/>
</dbReference>
<dbReference type="Pfam" id="PF06445">
    <property type="entry name" value="GyrI-like"/>
    <property type="match status" value="1"/>
</dbReference>
<dbReference type="InterPro" id="IPR050908">
    <property type="entry name" value="SmbC-like"/>
</dbReference>
<dbReference type="AlphaFoldDB" id="A0A679H4E1"/>
<proteinExistence type="predicted"/>
<sequence length="107" mass="12702">MTLDYPFITLEEQSRFMVGVTLPQSFKIPKGFGVYEVPAGEYAIFRFKGLYHELNRVYRYIYLDWLPANDYSLREPFTFETYINTPEKTPVSELITDIYIPVKKKEI</sequence>
<dbReference type="Proteomes" id="UP000500882">
    <property type="component" value="Chromosome"/>
</dbReference>
<dbReference type="SMART" id="SM00871">
    <property type="entry name" value="AraC_E_bind"/>
    <property type="match status" value="1"/>
</dbReference>
<accession>A0A679H4E1</accession>
<dbReference type="Gene3D" id="3.20.80.10">
    <property type="entry name" value="Regulatory factor, effector binding domain"/>
    <property type="match status" value="1"/>
</dbReference>
<dbReference type="InterPro" id="IPR029442">
    <property type="entry name" value="GyrI-like"/>
</dbReference>
<dbReference type="SUPFAM" id="SSF55136">
    <property type="entry name" value="Probable bacterial effector-binding domain"/>
    <property type="match status" value="1"/>
</dbReference>
<organism evidence="2 3">
    <name type="scientific">Bacteroides thetaiotaomicron</name>
    <dbReference type="NCBI Taxonomy" id="818"/>
    <lineage>
        <taxon>Bacteria</taxon>
        <taxon>Pseudomonadati</taxon>
        <taxon>Bacteroidota</taxon>
        <taxon>Bacteroidia</taxon>
        <taxon>Bacteroidales</taxon>
        <taxon>Bacteroidaceae</taxon>
        <taxon>Bacteroides</taxon>
    </lineage>
</organism>
<evidence type="ECO:0000313" key="2">
    <source>
        <dbReference type="EMBL" id="BCA48681.1"/>
    </source>
</evidence>
<feature type="domain" description="AraC effector-binding" evidence="1">
    <location>
        <begin position="1"/>
        <end position="103"/>
    </location>
</feature>
<dbReference type="InterPro" id="IPR011256">
    <property type="entry name" value="Reg_factor_effector_dom_sf"/>
</dbReference>
<evidence type="ECO:0000259" key="1">
    <source>
        <dbReference type="SMART" id="SM00871"/>
    </source>
</evidence>